<comment type="caution">
    <text evidence="13">The sequence shown here is derived from an EMBL/GenBank/DDBJ whole genome shotgun (WGS) entry which is preliminary data.</text>
</comment>
<evidence type="ECO:0000256" key="4">
    <source>
        <dbReference type="ARBA" id="ARBA00022679"/>
    </source>
</evidence>
<feature type="compositionally biased region" description="Pro residues" evidence="9">
    <location>
        <begin position="15"/>
        <end position="27"/>
    </location>
</feature>
<dbReference type="InterPro" id="IPR025828">
    <property type="entry name" value="Put_sensor_dom"/>
</dbReference>
<gene>
    <name evidence="13" type="ORF">GCM10010140_17400</name>
</gene>
<feature type="region of interest" description="Disordered" evidence="9">
    <location>
        <begin position="1"/>
        <end position="27"/>
    </location>
</feature>
<evidence type="ECO:0000256" key="5">
    <source>
        <dbReference type="ARBA" id="ARBA00022741"/>
    </source>
</evidence>
<dbReference type="EC" id="2.7.13.3" evidence="2"/>
<dbReference type="PANTHER" id="PTHR24421">
    <property type="entry name" value="NITRATE/NITRITE SENSOR PROTEIN NARX-RELATED"/>
    <property type="match status" value="1"/>
</dbReference>
<dbReference type="RefSeq" id="WP_229811073.1">
    <property type="nucleotide sequence ID" value="NZ_BMQJ01000003.1"/>
</dbReference>
<evidence type="ECO:0000256" key="2">
    <source>
        <dbReference type="ARBA" id="ARBA00012438"/>
    </source>
</evidence>
<evidence type="ECO:0000256" key="10">
    <source>
        <dbReference type="SAM" id="Phobius"/>
    </source>
</evidence>
<dbReference type="Gene3D" id="1.20.5.1930">
    <property type="match status" value="1"/>
</dbReference>
<organism evidence="13 14">
    <name type="scientific">Streptosporangium pseudovulgare</name>
    <dbReference type="NCBI Taxonomy" id="35765"/>
    <lineage>
        <taxon>Bacteria</taxon>
        <taxon>Bacillati</taxon>
        <taxon>Actinomycetota</taxon>
        <taxon>Actinomycetes</taxon>
        <taxon>Streptosporangiales</taxon>
        <taxon>Streptosporangiaceae</taxon>
        <taxon>Streptosporangium</taxon>
    </lineage>
</organism>
<evidence type="ECO:0000313" key="14">
    <source>
        <dbReference type="Proteomes" id="UP000611554"/>
    </source>
</evidence>
<keyword evidence="8" id="KW-0902">Two-component regulatory system</keyword>
<dbReference type="Proteomes" id="UP000611554">
    <property type="component" value="Unassembled WGS sequence"/>
</dbReference>
<evidence type="ECO:0000313" key="13">
    <source>
        <dbReference type="EMBL" id="GGP88324.1"/>
    </source>
</evidence>
<name>A0ABQ2QQ52_9ACTN</name>
<proteinExistence type="predicted"/>
<dbReference type="Pfam" id="PF13796">
    <property type="entry name" value="Sensor"/>
    <property type="match status" value="1"/>
</dbReference>
<keyword evidence="10" id="KW-0472">Membrane</keyword>
<dbReference type="EMBL" id="BMQJ01000003">
    <property type="protein sequence ID" value="GGP88324.1"/>
    <property type="molecule type" value="Genomic_DNA"/>
</dbReference>
<evidence type="ECO:0000256" key="8">
    <source>
        <dbReference type="ARBA" id="ARBA00023012"/>
    </source>
</evidence>
<evidence type="ECO:0000256" key="6">
    <source>
        <dbReference type="ARBA" id="ARBA00022777"/>
    </source>
</evidence>
<evidence type="ECO:0000259" key="12">
    <source>
        <dbReference type="Pfam" id="PF13796"/>
    </source>
</evidence>
<feature type="transmembrane region" description="Helical" evidence="10">
    <location>
        <begin position="41"/>
        <end position="61"/>
    </location>
</feature>
<feature type="compositionally biased region" description="Polar residues" evidence="9">
    <location>
        <begin position="1"/>
        <end position="10"/>
    </location>
</feature>
<accession>A0ABQ2QQ52</accession>
<keyword evidence="3" id="KW-0597">Phosphoprotein</keyword>
<feature type="domain" description="Putative sensor" evidence="12">
    <location>
        <begin position="44"/>
        <end position="222"/>
    </location>
</feature>
<dbReference type="GO" id="GO:0016301">
    <property type="term" value="F:kinase activity"/>
    <property type="evidence" value="ECO:0007669"/>
    <property type="project" value="UniProtKB-KW"/>
</dbReference>
<keyword evidence="5" id="KW-0547">Nucleotide-binding</keyword>
<evidence type="ECO:0000256" key="7">
    <source>
        <dbReference type="ARBA" id="ARBA00022840"/>
    </source>
</evidence>
<evidence type="ECO:0000259" key="11">
    <source>
        <dbReference type="Pfam" id="PF07730"/>
    </source>
</evidence>
<evidence type="ECO:0000256" key="1">
    <source>
        <dbReference type="ARBA" id="ARBA00000085"/>
    </source>
</evidence>
<feature type="transmembrane region" description="Helical" evidence="10">
    <location>
        <begin position="134"/>
        <end position="166"/>
    </location>
</feature>
<evidence type="ECO:0000256" key="3">
    <source>
        <dbReference type="ARBA" id="ARBA00022553"/>
    </source>
</evidence>
<sequence>MTVETVETANGRTTPAPPRGRTPPGPYGPLGLLTDPMTWRAVPYLLANMFYGLAFFGLLSFAVPAAFALTVVGVGVPLLALLMVVWRAVAMAERRLLRLAFGVVIADPYRPSAGGGPLRRWREMVVDPATWKDLLYLLLLPPIGFVELVVSVVLWTLGAVLLVAPLPLLFGGEPLKVTDGLLVDDWAKALACPPAGLAVLVAALYATRGLAWLHALLGVALLGAGEKELLAARAAQLRTSRARGVDAAEAERRRIERDLHDGAQQRLLTVAIDLGRARERLDRDPREAEELLARAHEGAKAALAELRDLARGIHPAILTDRGLEAALSSLTARAPVPVRLSVELDGRPPAAVESIAYFVVSECLANVARHASATEASVRIGRLGERVVVEVRDDGSGGAALRPGGGLAGLADRAATIDGVLTVDSPPGGPTAVRAELPCRW</sequence>
<dbReference type="CDD" id="cd16917">
    <property type="entry name" value="HATPase_UhpB-NarQ-NarX-like"/>
    <property type="match status" value="1"/>
</dbReference>
<comment type="catalytic activity">
    <reaction evidence="1">
        <text>ATP + protein L-histidine = ADP + protein N-phospho-L-histidine.</text>
        <dbReference type="EC" id="2.7.13.3"/>
    </reaction>
</comment>
<dbReference type="SUPFAM" id="SSF55874">
    <property type="entry name" value="ATPase domain of HSP90 chaperone/DNA topoisomerase II/histidine kinase"/>
    <property type="match status" value="1"/>
</dbReference>
<evidence type="ECO:0000256" key="9">
    <source>
        <dbReference type="SAM" id="MobiDB-lite"/>
    </source>
</evidence>
<keyword evidence="10" id="KW-1133">Transmembrane helix</keyword>
<keyword evidence="14" id="KW-1185">Reference proteome</keyword>
<keyword evidence="4" id="KW-0808">Transferase</keyword>
<keyword evidence="7" id="KW-0067">ATP-binding</keyword>
<keyword evidence="6 13" id="KW-0418">Kinase</keyword>
<reference evidence="14" key="1">
    <citation type="journal article" date="2019" name="Int. J. Syst. Evol. Microbiol.">
        <title>The Global Catalogue of Microorganisms (GCM) 10K type strain sequencing project: providing services to taxonomists for standard genome sequencing and annotation.</title>
        <authorList>
            <consortium name="The Broad Institute Genomics Platform"/>
            <consortium name="The Broad Institute Genome Sequencing Center for Infectious Disease"/>
            <person name="Wu L."/>
            <person name="Ma J."/>
        </authorList>
    </citation>
    <scope>NUCLEOTIDE SEQUENCE [LARGE SCALE GENOMIC DNA]</scope>
    <source>
        <strain evidence="14">JCM 3115</strain>
    </source>
</reference>
<keyword evidence="10" id="KW-0812">Transmembrane</keyword>
<dbReference type="InterPro" id="IPR036890">
    <property type="entry name" value="HATPase_C_sf"/>
</dbReference>
<dbReference type="InterPro" id="IPR011712">
    <property type="entry name" value="Sig_transdc_His_kin_sub3_dim/P"/>
</dbReference>
<dbReference type="Gene3D" id="3.30.565.10">
    <property type="entry name" value="Histidine kinase-like ATPase, C-terminal domain"/>
    <property type="match status" value="1"/>
</dbReference>
<dbReference type="InterPro" id="IPR050482">
    <property type="entry name" value="Sensor_HK_TwoCompSys"/>
</dbReference>
<dbReference type="Pfam" id="PF07730">
    <property type="entry name" value="HisKA_3"/>
    <property type="match status" value="1"/>
</dbReference>
<feature type="transmembrane region" description="Helical" evidence="10">
    <location>
        <begin position="67"/>
        <end position="89"/>
    </location>
</feature>
<protein>
    <recommendedName>
        <fullName evidence="2">histidine kinase</fullName>
        <ecNumber evidence="2">2.7.13.3</ecNumber>
    </recommendedName>
</protein>
<dbReference type="PANTHER" id="PTHR24421:SF10">
    <property type="entry name" value="NITRATE_NITRITE SENSOR PROTEIN NARQ"/>
    <property type="match status" value="1"/>
</dbReference>
<feature type="domain" description="Signal transduction histidine kinase subgroup 3 dimerisation and phosphoacceptor" evidence="11">
    <location>
        <begin position="251"/>
        <end position="316"/>
    </location>
</feature>